<dbReference type="PROSITE" id="PS00595">
    <property type="entry name" value="AA_TRANSFER_CLASS_5"/>
    <property type="match status" value="1"/>
</dbReference>
<dbReference type="STRING" id="57664.SAMN05661003_10587"/>
<dbReference type="InterPro" id="IPR016454">
    <property type="entry name" value="Cysteine_dSase"/>
</dbReference>
<evidence type="ECO:0000256" key="5">
    <source>
        <dbReference type="ARBA" id="ARBA00022679"/>
    </source>
</evidence>
<feature type="domain" description="Aminotransferase class V" evidence="12">
    <location>
        <begin position="5"/>
        <end position="366"/>
    </location>
</feature>
<proteinExistence type="inferred from homology"/>
<reference evidence="14" key="1">
    <citation type="submission" date="2016-10" db="EMBL/GenBank/DDBJ databases">
        <authorList>
            <person name="Varghese N."/>
            <person name="Submissions S."/>
        </authorList>
    </citation>
    <scope>NUCLEOTIDE SEQUENCE [LARGE SCALE GENOMIC DNA]</scope>
    <source>
        <strain evidence="14">DSM 8987</strain>
    </source>
</reference>
<dbReference type="InterPro" id="IPR015424">
    <property type="entry name" value="PyrdxlP-dep_Trfase"/>
</dbReference>
<evidence type="ECO:0000256" key="1">
    <source>
        <dbReference type="ARBA" id="ARBA00001933"/>
    </source>
</evidence>
<keyword evidence="7" id="KW-0663">Pyridoxal phosphate</keyword>
<dbReference type="GO" id="GO:0051536">
    <property type="term" value="F:iron-sulfur cluster binding"/>
    <property type="evidence" value="ECO:0007669"/>
    <property type="project" value="UniProtKB-KW"/>
</dbReference>
<comment type="function">
    <text evidence="2">Catalyzes the removal of elemental sulfur atoms from cysteine to produce alanine. Seems to participate in the biosynthesis of the nitrogenase metalloclusters by providing the inorganic sulfur required for the Fe-S core formation.</text>
</comment>
<keyword evidence="6" id="KW-0479">Metal-binding</keyword>
<evidence type="ECO:0000313" key="14">
    <source>
        <dbReference type="Proteomes" id="UP000243205"/>
    </source>
</evidence>
<keyword evidence="8" id="KW-0408">Iron</keyword>
<evidence type="ECO:0000256" key="10">
    <source>
        <dbReference type="ARBA" id="ARBA00050776"/>
    </source>
</evidence>
<evidence type="ECO:0000313" key="13">
    <source>
        <dbReference type="EMBL" id="SDE22665.1"/>
    </source>
</evidence>
<evidence type="ECO:0000256" key="9">
    <source>
        <dbReference type="ARBA" id="ARBA00023014"/>
    </source>
</evidence>
<evidence type="ECO:0000256" key="2">
    <source>
        <dbReference type="ARBA" id="ARBA00003120"/>
    </source>
</evidence>
<dbReference type="EC" id="2.8.1.7" evidence="4"/>
<dbReference type="Gene3D" id="1.10.260.50">
    <property type="match status" value="1"/>
</dbReference>
<protein>
    <recommendedName>
        <fullName evidence="4">cysteine desulfurase</fullName>
        <ecNumber evidence="4">2.8.1.7</ecNumber>
    </recommendedName>
</protein>
<dbReference type="OrthoDB" id="9808002at2"/>
<dbReference type="InterPro" id="IPR020578">
    <property type="entry name" value="Aminotrans_V_PyrdxlP_BS"/>
</dbReference>
<dbReference type="FunFam" id="3.40.640.10:FF:000084">
    <property type="entry name" value="IscS-like cysteine desulfurase"/>
    <property type="match status" value="1"/>
</dbReference>
<keyword evidence="14" id="KW-1185">Reference proteome</keyword>
<comment type="similarity">
    <text evidence="3">Belongs to the class-V pyridoxal-phosphate-dependent aminotransferase family. NifS/IscS subfamily.</text>
</comment>
<comment type="cofactor">
    <cofactor evidence="1 11">
        <name>pyridoxal 5'-phosphate</name>
        <dbReference type="ChEBI" id="CHEBI:597326"/>
    </cofactor>
</comment>
<dbReference type="InterPro" id="IPR015422">
    <property type="entry name" value="PyrdxlP-dep_Trfase_small"/>
</dbReference>
<dbReference type="RefSeq" id="WP_092077690.1">
    <property type="nucleotide sequence ID" value="NZ_CALFZY010000008.1"/>
</dbReference>
<evidence type="ECO:0000259" key="12">
    <source>
        <dbReference type="Pfam" id="PF00266"/>
    </source>
</evidence>
<dbReference type="Gene3D" id="3.40.640.10">
    <property type="entry name" value="Type I PLP-dependent aspartate aminotransferase-like (Major domain)"/>
    <property type="match status" value="1"/>
</dbReference>
<dbReference type="PANTHER" id="PTHR11601:SF34">
    <property type="entry name" value="CYSTEINE DESULFURASE"/>
    <property type="match status" value="1"/>
</dbReference>
<evidence type="ECO:0000256" key="11">
    <source>
        <dbReference type="RuleBase" id="RU004504"/>
    </source>
</evidence>
<dbReference type="InterPro" id="IPR015421">
    <property type="entry name" value="PyrdxlP-dep_Trfase_major"/>
</dbReference>
<evidence type="ECO:0000256" key="8">
    <source>
        <dbReference type="ARBA" id="ARBA00023004"/>
    </source>
</evidence>
<dbReference type="Pfam" id="PF00266">
    <property type="entry name" value="Aminotran_5"/>
    <property type="match status" value="1"/>
</dbReference>
<keyword evidence="5" id="KW-0808">Transferase</keyword>
<dbReference type="InterPro" id="IPR000192">
    <property type="entry name" value="Aminotrans_V_dom"/>
</dbReference>
<gene>
    <name evidence="13" type="ORF">SAMN05661003_10587</name>
</gene>
<dbReference type="EMBL" id="FNAQ01000005">
    <property type="protein sequence ID" value="SDE22665.1"/>
    <property type="molecule type" value="Genomic_DNA"/>
</dbReference>
<dbReference type="Gene3D" id="3.90.1150.10">
    <property type="entry name" value="Aspartate Aminotransferase, domain 1"/>
    <property type="match status" value="1"/>
</dbReference>
<dbReference type="PANTHER" id="PTHR11601">
    <property type="entry name" value="CYSTEINE DESULFURYLASE FAMILY MEMBER"/>
    <property type="match status" value="1"/>
</dbReference>
<organism evidence="13 14">
    <name type="scientific">Desulfuromonas thiophila</name>
    <dbReference type="NCBI Taxonomy" id="57664"/>
    <lineage>
        <taxon>Bacteria</taxon>
        <taxon>Pseudomonadati</taxon>
        <taxon>Thermodesulfobacteriota</taxon>
        <taxon>Desulfuromonadia</taxon>
        <taxon>Desulfuromonadales</taxon>
        <taxon>Desulfuromonadaceae</taxon>
        <taxon>Desulfuromonas</taxon>
    </lineage>
</organism>
<dbReference type="GO" id="GO:0031071">
    <property type="term" value="F:cysteine desulfurase activity"/>
    <property type="evidence" value="ECO:0007669"/>
    <property type="project" value="UniProtKB-EC"/>
</dbReference>
<dbReference type="AlphaFoldDB" id="A0A1G7B8U0"/>
<name>A0A1G7B8U0_9BACT</name>
<evidence type="ECO:0000256" key="7">
    <source>
        <dbReference type="ARBA" id="ARBA00022898"/>
    </source>
</evidence>
<dbReference type="GO" id="GO:0046872">
    <property type="term" value="F:metal ion binding"/>
    <property type="evidence" value="ECO:0007669"/>
    <property type="project" value="UniProtKB-KW"/>
</dbReference>
<evidence type="ECO:0000256" key="3">
    <source>
        <dbReference type="ARBA" id="ARBA00006490"/>
    </source>
</evidence>
<accession>A0A1G7B8U0</accession>
<evidence type="ECO:0000256" key="6">
    <source>
        <dbReference type="ARBA" id="ARBA00022723"/>
    </source>
</evidence>
<comment type="catalytic activity">
    <reaction evidence="10">
        <text>(sulfur carrier)-H + L-cysteine = (sulfur carrier)-SH + L-alanine</text>
        <dbReference type="Rhea" id="RHEA:43892"/>
        <dbReference type="Rhea" id="RHEA-COMP:14737"/>
        <dbReference type="Rhea" id="RHEA-COMP:14739"/>
        <dbReference type="ChEBI" id="CHEBI:29917"/>
        <dbReference type="ChEBI" id="CHEBI:35235"/>
        <dbReference type="ChEBI" id="CHEBI:57972"/>
        <dbReference type="ChEBI" id="CHEBI:64428"/>
        <dbReference type="EC" id="2.8.1.7"/>
    </reaction>
</comment>
<sequence>MDCLYFDNNATTPLLPQVRDAIWPYFAEHFGNPASLHQPGRRARTAIETARAQVAALIGAEPEEIIFTAGGTESDNFALLGSLETLRPQGRHLITTSVEHLAVLDSCRYHERHGGSVSYLPVDASGQIDLAELEAAIRPDTVLISVMWANNETGVLFPIDAVAAVARRHGIRFHSDAVQALGKVPIDVRRTPVDLLSLSGHKIGAPKGIGALFVRRGTAICPYLHGGHQEGGLRAGTHHVAGIVGMGTACDWIRPRLCQENERQRALLRQLEDGIRAAVPEVVRNGDPHSCLPNTLNLSFPQIEGEGLLLGLDLVGIAASSGSACTSGSAGASHVLSAMGVPGARLHSSVRLSLGYQTSEAEVAALLQRLPAVVGRLQSLSLPADVDLSLFDCPVIECLLADHD</sequence>
<dbReference type="SUPFAM" id="SSF53383">
    <property type="entry name" value="PLP-dependent transferases"/>
    <property type="match status" value="1"/>
</dbReference>
<keyword evidence="9" id="KW-0411">Iron-sulfur</keyword>
<dbReference type="PIRSF" id="PIRSF005572">
    <property type="entry name" value="NifS"/>
    <property type="match status" value="1"/>
</dbReference>
<evidence type="ECO:0000256" key="4">
    <source>
        <dbReference type="ARBA" id="ARBA00012239"/>
    </source>
</evidence>
<dbReference type="Proteomes" id="UP000243205">
    <property type="component" value="Unassembled WGS sequence"/>
</dbReference>